<dbReference type="AlphaFoldDB" id="A0A0A8XW93"/>
<proteinExistence type="predicted"/>
<reference evidence="1" key="2">
    <citation type="journal article" date="2015" name="Data Brief">
        <title>Shoot transcriptome of the giant reed, Arundo donax.</title>
        <authorList>
            <person name="Barrero R.A."/>
            <person name="Guerrero F.D."/>
            <person name="Moolhuijzen P."/>
            <person name="Goolsby J.A."/>
            <person name="Tidwell J."/>
            <person name="Bellgard S.E."/>
            <person name="Bellgard M.I."/>
        </authorList>
    </citation>
    <scope>NUCLEOTIDE SEQUENCE</scope>
    <source>
        <tissue evidence="1">Shoot tissue taken approximately 20 cm above the soil surface</tissue>
    </source>
</reference>
<name>A0A0A8XW93_ARUDO</name>
<dbReference type="EMBL" id="GBRH01281913">
    <property type="protein sequence ID" value="JAD15982.1"/>
    <property type="molecule type" value="Transcribed_RNA"/>
</dbReference>
<sequence length="22" mass="2413">MANDSFIFGGLLPKNLRCGIVF</sequence>
<organism evidence="1">
    <name type="scientific">Arundo donax</name>
    <name type="common">Giant reed</name>
    <name type="synonym">Donax arundinaceus</name>
    <dbReference type="NCBI Taxonomy" id="35708"/>
    <lineage>
        <taxon>Eukaryota</taxon>
        <taxon>Viridiplantae</taxon>
        <taxon>Streptophyta</taxon>
        <taxon>Embryophyta</taxon>
        <taxon>Tracheophyta</taxon>
        <taxon>Spermatophyta</taxon>
        <taxon>Magnoliopsida</taxon>
        <taxon>Liliopsida</taxon>
        <taxon>Poales</taxon>
        <taxon>Poaceae</taxon>
        <taxon>PACMAD clade</taxon>
        <taxon>Arundinoideae</taxon>
        <taxon>Arundineae</taxon>
        <taxon>Arundo</taxon>
    </lineage>
</organism>
<accession>A0A0A8XW93</accession>
<evidence type="ECO:0000313" key="1">
    <source>
        <dbReference type="EMBL" id="JAD15982.1"/>
    </source>
</evidence>
<reference evidence="1" key="1">
    <citation type="submission" date="2014-09" db="EMBL/GenBank/DDBJ databases">
        <authorList>
            <person name="Magalhaes I.L.F."/>
            <person name="Oliveira U."/>
            <person name="Santos F.R."/>
            <person name="Vidigal T.H.D.A."/>
            <person name="Brescovit A.D."/>
            <person name="Santos A.J."/>
        </authorList>
    </citation>
    <scope>NUCLEOTIDE SEQUENCE</scope>
    <source>
        <tissue evidence="1">Shoot tissue taken approximately 20 cm above the soil surface</tissue>
    </source>
</reference>
<protein>
    <submittedName>
        <fullName evidence="1">Uncharacterized protein</fullName>
    </submittedName>
</protein>